<name>A0A438HZH6_VITVI</name>
<dbReference type="EMBL" id="QGNW01000160">
    <property type="protein sequence ID" value="RVW89857.1"/>
    <property type="molecule type" value="Genomic_DNA"/>
</dbReference>
<accession>A0A438HZH6</accession>
<proteinExistence type="predicted"/>
<dbReference type="AlphaFoldDB" id="A0A438HZH6"/>
<comment type="caution">
    <text evidence="1">The sequence shown here is derived from an EMBL/GenBank/DDBJ whole genome shotgun (WGS) entry which is preliminary data.</text>
</comment>
<evidence type="ECO:0000313" key="1">
    <source>
        <dbReference type="EMBL" id="RVW89857.1"/>
    </source>
</evidence>
<gene>
    <name evidence="1" type="ORF">CK203_034473</name>
</gene>
<reference evidence="1 2" key="1">
    <citation type="journal article" date="2018" name="PLoS Genet.">
        <title>Population sequencing reveals clonal diversity and ancestral inbreeding in the grapevine cultivar Chardonnay.</title>
        <authorList>
            <person name="Roach M.J."/>
            <person name="Johnson D.L."/>
            <person name="Bohlmann J."/>
            <person name="van Vuuren H.J."/>
            <person name="Jones S.J."/>
            <person name="Pretorius I.S."/>
            <person name="Schmidt S.A."/>
            <person name="Borneman A.R."/>
        </authorList>
    </citation>
    <scope>NUCLEOTIDE SEQUENCE [LARGE SCALE GENOMIC DNA]</scope>
    <source>
        <strain evidence="2">cv. Chardonnay</strain>
        <tissue evidence="1">Leaf</tissue>
    </source>
</reference>
<dbReference type="Proteomes" id="UP000288805">
    <property type="component" value="Unassembled WGS sequence"/>
</dbReference>
<protein>
    <submittedName>
        <fullName evidence="1">Uncharacterized protein</fullName>
    </submittedName>
</protein>
<organism evidence="1 2">
    <name type="scientific">Vitis vinifera</name>
    <name type="common">Grape</name>
    <dbReference type="NCBI Taxonomy" id="29760"/>
    <lineage>
        <taxon>Eukaryota</taxon>
        <taxon>Viridiplantae</taxon>
        <taxon>Streptophyta</taxon>
        <taxon>Embryophyta</taxon>
        <taxon>Tracheophyta</taxon>
        <taxon>Spermatophyta</taxon>
        <taxon>Magnoliopsida</taxon>
        <taxon>eudicotyledons</taxon>
        <taxon>Gunneridae</taxon>
        <taxon>Pentapetalae</taxon>
        <taxon>rosids</taxon>
        <taxon>Vitales</taxon>
        <taxon>Vitaceae</taxon>
        <taxon>Viteae</taxon>
        <taxon>Vitis</taxon>
    </lineage>
</organism>
<sequence length="124" mass="13464">MMKSFLDMSSLQAALPSNPQLPSVFLGGVTQPWFPQKPVTPYIPAAPQGGLAYVAGSTPSSNYRMAKHKALLLLLEETLSHRMLWLKGMFSPSSSFGIVERPMEQRLPSYSAFACQGSCLVGEA</sequence>
<evidence type="ECO:0000313" key="2">
    <source>
        <dbReference type="Proteomes" id="UP000288805"/>
    </source>
</evidence>